<evidence type="ECO:0000313" key="3">
    <source>
        <dbReference type="Proteomes" id="UP001443914"/>
    </source>
</evidence>
<protein>
    <submittedName>
        <fullName evidence="2">Uncharacterized protein</fullName>
    </submittedName>
</protein>
<name>A0AAW1I1A1_SAPOF</name>
<feature type="region of interest" description="Disordered" evidence="1">
    <location>
        <begin position="63"/>
        <end position="107"/>
    </location>
</feature>
<proteinExistence type="predicted"/>
<accession>A0AAW1I1A1</accession>
<sequence length="160" mass="17149">MNVTVWVLDSLTLKTWFFFILYKDTAWVSDNLLEKVFPTQNSPTTSKGTTFFQPIQFLTCDSSTGSSSENSGFGAVGDTKSMSSSSSTKSSTIRISSSSSASSPSTFPSSFASSTLLVDKDTNLFTSSHLASTPNALLICISVIILVKDILGGREEEAKN</sequence>
<evidence type="ECO:0000256" key="1">
    <source>
        <dbReference type="SAM" id="MobiDB-lite"/>
    </source>
</evidence>
<keyword evidence="3" id="KW-1185">Reference proteome</keyword>
<organism evidence="2 3">
    <name type="scientific">Saponaria officinalis</name>
    <name type="common">Common soapwort</name>
    <name type="synonym">Lychnis saponaria</name>
    <dbReference type="NCBI Taxonomy" id="3572"/>
    <lineage>
        <taxon>Eukaryota</taxon>
        <taxon>Viridiplantae</taxon>
        <taxon>Streptophyta</taxon>
        <taxon>Embryophyta</taxon>
        <taxon>Tracheophyta</taxon>
        <taxon>Spermatophyta</taxon>
        <taxon>Magnoliopsida</taxon>
        <taxon>eudicotyledons</taxon>
        <taxon>Gunneridae</taxon>
        <taxon>Pentapetalae</taxon>
        <taxon>Caryophyllales</taxon>
        <taxon>Caryophyllaceae</taxon>
        <taxon>Caryophylleae</taxon>
        <taxon>Saponaria</taxon>
    </lineage>
</organism>
<dbReference type="AlphaFoldDB" id="A0AAW1I1A1"/>
<gene>
    <name evidence="2" type="ORF">RND81_10G068900</name>
</gene>
<reference evidence="2" key="1">
    <citation type="submission" date="2024-03" db="EMBL/GenBank/DDBJ databases">
        <title>WGS assembly of Saponaria officinalis var. Norfolk2.</title>
        <authorList>
            <person name="Jenkins J."/>
            <person name="Shu S."/>
            <person name="Grimwood J."/>
            <person name="Barry K."/>
            <person name="Goodstein D."/>
            <person name="Schmutz J."/>
            <person name="Leebens-Mack J."/>
            <person name="Osbourn A."/>
        </authorList>
    </citation>
    <scope>NUCLEOTIDE SEQUENCE [LARGE SCALE GENOMIC DNA]</scope>
    <source>
        <strain evidence="2">JIC</strain>
    </source>
</reference>
<evidence type="ECO:0000313" key="2">
    <source>
        <dbReference type="EMBL" id="KAK9682368.1"/>
    </source>
</evidence>
<dbReference type="Proteomes" id="UP001443914">
    <property type="component" value="Unassembled WGS sequence"/>
</dbReference>
<comment type="caution">
    <text evidence="2">The sequence shown here is derived from an EMBL/GenBank/DDBJ whole genome shotgun (WGS) entry which is preliminary data.</text>
</comment>
<dbReference type="EMBL" id="JBDFQZ010000010">
    <property type="protein sequence ID" value="KAK9682368.1"/>
    <property type="molecule type" value="Genomic_DNA"/>
</dbReference>